<dbReference type="SUPFAM" id="SSF101898">
    <property type="entry name" value="NHL repeat"/>
    <property type="match status" value="1"/>
</dbReference>
<evidence type="ECO:0000256" key="3">
    <source>
        <dbReference type="ARBA" id="ARBA00022837"/>
    </source>
</evidence>
<sequence length="1234" mass="129665">MSMSGKIYHYDGNSWTLMETLSAGIQSIWGTSSTNIYAVGSESGQPAIFHYNGSEWSEMESGTSGELRNIHGNSADKIYASASNGSIYYYNGISWSQIKTGAPSSIGLYAINCSENNHVFAAGQYGTILHYQPELFISIPLQAVENDGTLSNQGLVSIEYPRESDLSVSLTSSHSKLVCTSPLVIPAGETSKQFNLEIQDNLFKDGTTPITVTASADDYSNGTAKIVIYDNETETLTVSMPDSITEGQGKVSGLASVSVASTASVDIFVPLQTSDTSEILVPDSVIILSGQTSQAFDFTVVSDMIIDGSQTAIISATISGWNSVPDAITVVDLVDKSITVTLPERGIEGDGVLAEKGIVTLASVQPNDVTLTITNSDASQVSVTTTVVIPKGWLSAGFDIEIIDDATTDGAVPVSLTITGAGWSDGNNSLSVQDNEKGVVQFSSDLFTTTEDAGVITITITRTYATDGSVTVDYATTDGTATSGSDYIPVSGTIVMNDSQSSQSFTVTINDDTDIEGIETIIVTLSNPGNGVSIGIPNPATISITEVNYMTEQFDASDFDLENTTLIFTPDGSESYYEISQQSATSFPVDPTGSTQLSIGNWSYLEVNGLTASESFSITVNAIDDPPQISQIISVASGSGHHLALKADGTVYGWGKNDYGQLGNGNTTEQHTPVPVQGLTNVKAVFAGNDHSMALKHDGTLWAWGYNAYGQLGDGSTEDRHTPVQVSGINAVVDVSLGVIHSLAVKADKTAWAWGRNSFGRLGIDAGADQLVPAQIKGVNGTGLLSNIIQVAAGDMHSMALGTNGNIFAWGNNDYNQLGNGVSGSGGSKSYPAPITSLSNVKEIGVGIYHSAALKHDGSVWTWGKKEWLGAGSLTVNQNLPVQVLDESGTGHISSVVDIAIGEEHNLAILSDGTVWGWGRNGAGRLGDGTTTDHNTPIQVEDSDGTTKLSNILSFDGGTNNTIIAKPDGTIWTCGNNVNGRIGDNTTTERHNITQVHGQRNIDYLNANVVNQNQVTKSIHLIVSDPDADNVTLTAISSDNSILPYTAIELCDSGANTCMLTTTALRSSNIPIEITTTTASGMITITIQATDSTGLTTSYAMPLRVNSAPTITGLEDLSIMTNSSDAIAFTISDNETSDLVLTRESSDLSLVSLENIVISGTGVSRTLTITPTSNQSGTASITISVFDGDIRVFEIFEINVQAVYTVDESNSLSAVSKSASHSVILITMAISTSC</sequence>
<name>A0A1V1P1X3_9BACT</name>
<dbReference type="InterPro" id="IPR051210">
    <property type="entry name" value="Ub_ligase/GEF_domain"/>
</dbReference>
<dbReference type="PROSITE" id="PS00626">
    <property type="entry name" value="RCC1_2"/>
    <property type="match status" value="1"/>
</dbReference>
<dbReference type="EMBL" id="ATBP01000828">
    <property type="protein sequence ID" value="ETR68801.1"/>
    <property type="molecule type" value="Genomic_DNA"/>
</dbReference>
<protein>
    <recommendedName>
        <fullName evidence="4">Calx-beta domain-containing protein</fullName>
    </recommendedName>
</protein>
<evidence type="ECO:0000313" key="6">
    <source>
        <dbReference type="Proteomes" id="UP000189670"/>
    </source>
</evidence>
<evidence type="ECO:0000313" key="5">
    <source>
        <dbReference type="EMBL" id="ETR68801.1"/>
    </source>
</evidence>
<dbReference type="Proteomes" id="UP000189670">
    <property type="component" value="Unassembled WGS sequence"/>
</dbReference>
<dbReference type="Pfam" id="PF00415">
    <property type="entry name" value="RCC1"/>
    <property type="match status" value="1"/>
</dbReference>
<comment type="caution">
    <text evidence="5">The sequence shown here is derived from an EMBL/GenBank/DDBJ whole genome shotgun (WGS) entry which is preliminary data.</text>
</comment>
<keyword evidence="1" id="KW-0732">Signal</keyword>
<dbReference type="PROSITE" id="PS50012">
    <property type="entry name" value="RCC1_3"/>
    <property type="match status" value="6"/>
</dbReference>
<dbReference type="PANTHER" id="PTHR22870">
    <property type="entry name" value="REGULATOR OF CHROMOSOME CONDENSATION"/>
    <property type="match status" value="1"/>
</dbReference>
<dbReference type="InterPro" id="IPR038081">
    <property type="entry name" value="CalX-like_sf"/>
</dbReference>
<dbReference type="Pfam" id="PF03160">
    <property type="entry name" value="Calx-beta"/>
    <property type="match status" value="1"/>
</dbReference>
<dbReference type="InterPro" id="IPR003644">
    <property type="entry name" value="Calx_beta"/>
</dbReference>
<dbReference type="InterPro" id="IPR000408">
    <property type="entry name" value="Reg_chr_condens"/>
</dbReference>
<accession>A0A1V1P1X3</accession>
<dbReference type="PANTHER" id="PTHR22870:SF408">
    <property type="entry name" value="OS09G0560450 PROTEIN"/>
    <property type="match status" value="1"/>
</dbReference>
<feature type="domain" description="Calx-beta" evidence="4">
    <location>
        <begin position="428"/>
        <end position="526"/>
    </location>
</feature>
<dbReference type="SUPFAM" id="SSF50985">
    <property type="entry name" value="RCC1/BLIP-II"/>
    <property type="match status" value="1"/>
</dbReference>
<keyword evidence="2" id="KW-0677">Repeat</keyword>
<gene>
    <name evidence="5" type="ORF">OMM_04345</name>
</gene>
<dbReference type="InterPro" id="IPR058923">
    <property type="entry name" value="RCC1-like_dom"/>
</dbReference>
<dbReference type="PRINTS" id="PR00633">
    <property type="entry name" value="RCCNDNSATION"/>
</dbReference>
<dbReference type="SUPFAM" id="SSF141072">
    <property type="entry name" value="CalX-like"/>
    <property type="match status" value="1"/>
</dbReference>
<evidence type="ECO:0000259" key="4">
    <source>
        <dbReference type="SMART" id="SM00237"/>
    </source>
</evidence>
<dbReference type="GO" id="GO:0016020">
    <property type="term" value="C:membrane"/>
    <property type="evidence" value="ECO:0007669"/>
    <property type="project" value="InterPro"/>
</dbReference>
<dbReference type="GO" id="GO:0007154">
    <property type="term" value="P:cell communication"/>
    <property type="evidence" value="ECO:0007669"/>
    <property type="project" value="InterPro"/>
</dbReference>
<evidence type="ECO:0000256" key="2">
    <source>
        <dbReference type="ARBA" id="ARBA00022737"/>
    </source>
</evidence>
<dbReference type="Gene3D" id="2.130.10.30">
    <property type="entry name" value="Regulator of chromosome condensation 1/beta-lactamase-inhibitor protein II"/>
    <property type="match status" value="2"/>
</dbReference>
<reference evidence="6" key="1">
    <citation type="submission" date="2012-11" db="EMBL/GenBank/DDBJ databases">
        <authorList>
            <person name="Lucero-Rivera Y.E."/>
            <person name="Tovar-Ramirez D."/>
        </authorList>
    </citation>
    <scope>NUCLEOTIDE SEQUENCE [LARGE SCALE GENOMIC DNA]</scope>
    <source>
        <strain evidence="6">Araruama</strain>
    </source>
</reference>
<dbReference type="InterPro" id="IPR009091">
    <property type="entry name" value="RCC1/BLIP-II"/>
</dbReference>
<dbReference type="Gene3D" id="2.60.40.2030">
    <property type="match status" value="1"/>
</dbReference>
<organism evidence="5 6">
    <name type="scientific">Candidatus Magnetoglobus multicellularis str. Araruama</name>
    <dbReference type="NCBI Taxonomy" id="890399"/>
    <lineage>
        <taxon>Bacteria</taxon>
        <taxon>Pseudomonadati</taxon>
        <taxon>Thermodesulfobacteriota</taxon>
        <taxon>Desulfobacteria</taxon>
        <taxon>Desulfobacterales</taxon>
        <taxon>Desulfobacteraceae</taxon>
        <taxon>Candidatus Magnetoglobus</taxon>
    </lineage>
</organism>
<proteinExistence type="predicted"/>
<keyword evidence="3" id="KW-0106">Calcium</keyword>
<evidence type="ECO:0000256" key="1">
    <source>
        <dbReference type="ARBA" id="ARBA00022729"/>
    </source>
</evidence>
<dbReference type="SMART" id="SM00237">
    <property type="entry name" value="Calx_beta"/>
    <property type="match status" value="1"/>
</dbReference>
<dbReference type="AlphaFoldDB" id="A0A1V1P1X3"/>
<dbReference type="Pfam" id="PF25390">
    <property type="entry name" value="WD40_RLD"/>
    <property type="match status" value="1"/>
</dbReference>